<feature type="compositionally biased region" description="Polar residues" evidence="2">
    <location>
        <begin position="406"/>
        <end position="415"/>
    </location>
</feature>
<feature type="domain" description="R3H" evidence="3">
    <location>
        <begin position="168"/>
        <end position="231"/>
    </location>
</feature>
<dbReference type="PROSITE" id="PS51061">
    <property type="entry name" value="R3H"/>
    <property type="match status" value="1"/>
</dbReference>
<dbReference type="SMART" id="SM00393">
    <property type="entry name" value="R3H"/>
    <property type="match status" value="1"/>
</dbReference>
<evidence type="ECO:0000259" key="4">
    <source>
        <dbReference type="PROSITE" id="PS51673"/>
    </source>
</evidence>
<dbReference type="PROSITE" id="PS51673">
    <property type="entry name" value="SUZ"/>
    <property type="match status" value="1"/>
</dbReference>
<evidence type="ECO:0000256" key="2">
    <source>
        <dbReference type="SAM" id="MobiDB-lite"/>
    </source>
</evidence>
<feature type="region of interest" description="Disordered" evidence="2">
    <location>
        <begin position="525"/>
        <end position="592"/>
    </location>
</feature>
<protein>
    <submittedName>
        <fullName evidence="5">R3H domain-containing protein 2</fullName>
    </submittedName>
</protein>
<feature type="compositionally biased region" description="Pro residues" evidence="2">
    <location>
        <begin position="534"/>
        <end position="545"/>
    </location>
</feature>
<feature type="domain" description="SUZ" evidence="4">
    <location>
        <begin position="232"/>
        <end position="302"/>
    </location>
</feature>
<dbReference type="Proteomes" id="UP000830375">
    <property type="component" value="Unassembled WGS sequence"/>
</dbReference>
<evidence type="ECO:0000313" key="6">
    <source>
        <dbReference type="Proteomes" id="UP000830375"/>
    </source>
</evidence>
<feature type="region of interest" description="Disordered" evidence="2">
    <location>
        <begin position="340"/>
        <end position="485"/>
    </location>
</feature>
<feature type="region of interest" description="Disordered" evidence="2">
    <location>
        <begin position="266"/>
        <end position="292"/>
    </location>
</feature>
<sequence>MSVVFTPDGMKEGDGSLPTDAPVGIRGKSSPSAPAKDISADSTEPDDNLSQDAQRRCQNHGHTRKRAKSNAKLKLVRSLAVCEESSGPFSTDGPPESQDIIQLHISCPSDKEEEKSSKDEYENEEREKKDKTPRKMLSRDSSQEYTDSTGIDVHEFLVNTLKNNPRDRMMLLKLEQDILEFISDENNQYKKFPQMTSYHRMLLHRVAAYFGMDHNVDQTGKAVIINKTSNTRIPEQRFSEHIKDERNMDFQKKFILKRDDASMDKDDNQIRVPLQDGRRSKSIEEREEEYQRVRDRIFARESSQNGYINDNRLSTDGYSSSSQKRRQIFRDLCVCSRPIRRGNRESSSRASSSRQSSTDSDMKSLEPRPWSSTDSDSSNRTLRPPVTKASSFSGISILTRGDSLGSKGSQGSARGSRTGLPTVAPDICTPTQPPQQSRGLLPCPPNCPSGAPQPQSQPPAPPLLPTPTHTHAHTHTHTQHAQHAISAHNHMLPQPVASLQPSAQAVSYSNPSCPQVILPVSPSQQYNMGSSEAPEPPGLYQPPPAIQVQYYSTGGQYPNSGQQYRSISHQVSYPAQRSQPLPPPAQPSAPLQPMMTNQQPAYQGMMGVQQPQSASMMNTQRTAMNGQMQGMMVQYPPMPSYQVPVANESQSVVQQQYQQPVMVPASQSVQGAMPTAAPMPVYYGVLTPTQQNSTSPSVGYLQPPRVPPPGPGVMVMQLSVPNGPQPTQNPPLVQWNPCKYYSMEQRPSKPEPQVSTQLSSPLASPTQSPAPSPSGSVNTVCPGLGPLPLISQFPRPGGPAQDGRYSLLGQPLQYSLCPPPIMHNHNQSSYSSHQSQGVMKHGARGKRQTLKSASTDLGTTDVVVSRVLEVTDLPEGISRPEAEKLFNQLSLCGAKIQWLKDPQCPRGPGGGRGDANDPANLYTVVAVFPNTMAAQSASFKLNNSGGSLFKLRATKKNYDLRVLERASSQ</sequence>
<name>A0ABQ8MNK7_LABRO</name>
<dbReference type="CDD" id="cd02642">
    <property type="entry name" value="R3H_encore_like"/>
    <property type="match status" value="1"/>
</dbReference>
<accession>A0ABQ8MNK7</accession>
<feature type="compositionally biased region" description="Basic and acidic residues" evidence="2">
    <location>
        <begin position="276"/>
        <end position="292"/>
    </location>
</feature>
<keyword evidence="1" id="KW-0597">Phosphoprotein</keyword>
<keyword evidence="6" id="KW-1185">Reference proteome</keyword>
<dbReference type="EMBL" id="JACTAM010000006">
    <property type="protein sequence ID" value="KAI2663957.1"/>
    <property type="molecule type" value="Genomic_DNA"/>
</dbReference>
<feature type="compositionally biased region" description="Basic and acidic residues" evidence="2">
    <location>
        <begin position="109"/>
        <end position="130"/>
    </location>
</feature>
<evidence type="ECO:0000259" key="3">
    <source>
        <dbReference type="PROSITE" id="PS51061"/>
    </source>
</evidence>
<dbReference type="Gene3D" id="3.30.1370.50">
    <property type="entry name" value="R3H-like domain"/>
    <property type="match status" value="1"/>
</dbReference>
<dbReference type="SUPFAM" id="SSF82708">
    <property type="entry name" value="R3H domain"/>
    <property type="match status" value="1"/>
</dbReference>
<feature type="compositionally biased region" description="Pro residues" evidence="2">
    <location>
        <begin position="455"/>
        <end position="465"/>
    </location>
</feature>
<feature type="region of interest" description="Disordered" evidence="2">
    <location>
        <begin position="1"/>
        <end position="71"/>
    </location>
</feature>
<dbReference type="InterPro" id="IPR001374">
    <property type="entry name" value="R3H_dom"/>
</dbReference>
<proteinExistence type="predicted"/>
<feature type="compositionally biased region" description="Basic residues" evidence="2">
    <location>
        <begin position="470"/>
        <end position="480"/>
    </location>
</feature>
<feature type="compositionally biased region" description="Basic residues" evidence="2">
    <location>
        <begin position="57"/>
        <end position="71"/>
    </location>
</feature>
<dbReference type="PANTHER" id="PTHR15672">
    <property type="entry name" value="CAMP-REGULATED PHOSPHOPROTEIN 21 RELATED R3H DOMAIN CONTAINING PROTEIN"/>
    <property type="match status" value="1"/>
</dbReference>
<organism evidence="5 6">
    <name type="scientific">Labeo rohita</name>
    <name type="common">Indian major carp</name>
    <name type="synonym">Cyprinus rohita</name>
    <dbReference type="NCBI Taxonomy" id="84645"/>
    <lineage>
        <taxon>Eukaryota</taxon>
        <taxon>Metazoa</taxon>
        <taxon>Chordata</taxon>
        <taxon>Craniata</taxon>
        <taxon>Vertebrata</taxon>
        <taxon>Euteleostomi</taxon>
        <taxon>Actinopterygii</taxon>
        <taxon>Neopterygii</taxon>
        <taxon>Teleostei</taxon>
        <taxon>Ostariophysi</taxon>
        <taxon>Cypriniformes</taxon>
        <taxon>Cyprinidae</taxon>
        <taxon>Labeoninae</taxon>
        <taxon>Labeonini</taxon>
        <taxon>Labeo</taxon>
    </lineage>
</organism>
<feature type="compositionally biased region" description="Low complexity" evidence="2">
    <location>
        <begin position="757"/>
        <end position="776"/>
    </location>
</feature>
<evidence type="ECO:0000256" key="1">
    <source>
        <dbReference type="ARBA" id="ARBA00022553"/>
    </source>
</evidence>
<feature type="compositionally biased region" description="Low complexity" evidence="2">
    <location>
        <begin position="348"/>
        <end position="359"/>
    </location>
</feature>
<dbReference type="PANTHER" id="PTHR15672:SF13">
    <property type="entry name" value="R3H DOMAIN-CONTAINING PROTEIN 2"/>
    <property type="match status" value="1"/>
</dbReference>
<feature type="region of interest" description="Disordered" evidence="2">
    <location>
        <begin position="692"/>
        <end position="780"/>
    </location>
</feature>
<dbReference type="Pfam" id="PF12752">
    <property type="entry name" value="SUZ"/>
    <property type="match status" value="1"/>
</dbReference>
<dbReference type="Pfam" id="PF01424">
    <property type="entry name" value="R3H"/>
    <property type="match status" value="1"/>
</dbReference>
<evidence type="ECO:0000313" key="5">
    <source>
        <dbReference type="EMBL" id="KAI2663957.1"/>
    </source>
</evidence>
<feature type="compositionally biased region" description="Polar residues" evidence="2">
    <location>
        <begin position="549"/>
        <end position="573"/>
    </location>
</feature>
<dbReference type="InterPro" id="IPR036867">
    <property type="entry name" value="R3H_dom_sf"/>
</dbReference>
<feature type="compositionally biased region" description="Polar residues" evidence="2">
    <location>
        <begin position="370"/>
        <end position="381"/>
    </location>
</feature>
<reference evidence="5 6" key="1">
    <citation type="submission" date="2022-01" db="EMBL/GenBank/DDBJ databases">
        <title>A high-quality chromosome-level genome assembly of rohu carp, Labeo rohita.</title>
        <authorList>
            <person name="Arick M.A. II"/>
            <person name="Hsu C.-Y."/>
            <person name="Magbanua Z."/>
            <person name="Pechanova O."/>
            <person name="Grover C."/>
            <person name="Miller E."/>
            <person name="Thrash A."/>
            <person name="Ezzel L."/>
            <person name="Alam S."/>
            <person name="Benzie J."/>
            <person name="Hamilton M."/>
            <person name="Karsi A."/>
            <person name="Lawrence M.L."/>
            <person name="Peterson D.G."/>
        </authorList>
    </citation>
    <scope>NUCLEOTIDE SEQUENCE [LARGE SCALE GENOMIC DNA]</scope>
    <source>
        <strain evidence="6">BAU-BD-2019</strain>
        <tissue evidence="5">Blood</tissue>
    </source>
</reference>
<dbReference type="InterPro" id="IPR051937">
    <property type="entry name" value="R3H_domain_containing"/>
</dbReference>
<feature type="region of interest" description="Disordered" evidence="2">
    <location>
        <begin position="105"/>
        <end position="146"/>
    </location>
</feature>
<dbReference type="InterPro" id="IPR024771">
    <property type="entry name" value="SUZ"/>
</dbReference>
<comment type="caution">
    <text evidence="5">The sequence shown here is derived from an EMBL/GenBank/DDBJ whole genome shotgun (WGS) entry which is preliminary data.</text>
</comment>
<gene>
    <name evidence="5" type="ORF">H4Q32_012597</name>
</gene>